<keyword evidence="2" id="KW-1185">Reference proteome</keyword>
<dbReference type="Proteomes" id="UP000799750">
    <property type="component" value="Unassembled WGS sequence"/>
</dbReference>
<evidence type="ECO:0000313" key="2">
    <source>
        <dbReference type="Proteomes" id="UP000799750"/>
    </source>
</evidence>
<reference evidence="1" key="1">
    <citation type="journal article" date="2020" name="Stud. Mycol.">
        <title>101 Dothideomycetes genomes: a test case for predicting lifestyles and emergence of pathogens.</title>
        <authorList>
            <person name="Haridas S."/>
            <person name="Albert R."/>
            <person name="Binder M."/>
            <person name="Bloem J."/>
            <person name="Labutti K."/>
            <person name="Salamov A."/>
            <person name="Andreopoulos B."/>
            <person name="Baker S."/>
            <person name="Barry K."/>
            <person name="Bills G."/>
            <person name="Bluhm B."/>
            <person name="Cannon C."/>
            <person name="Castanera R."/>
            <person name="Culley D."/>
            <person name="Daum C."/>
            <person name="Ezra D."/>
            <person name="Gonzalez J."/>
            <person name="Henrissat B."/>
            <person name="Kuo A."/>
            <person name="Liang C."/>
            <person name="Lipzen A."/>
            <person name="Lutzoni F."/>
            <person name="Magnuson J."/>
            <person name="Mondo S."/>
            <person name="Nolan M."/>
            <person name="Ohm R."/>
            <person name="Pangilinan J."/>
            <person name="Park H.-J."/>
            <person name="Ramirez L."/>
            <person name="Alfaro M."/>
            <person name="Sun H."/>
            <person name="Tritt A."/>
            <person name="Yoshinaga Y."/>
            <person name="Zwiers L.-H."/>
            <person name="Turgeon B."/>
            <person name="Goodwin S."/>
            <person name="Spatafora J."/>
            <person name="Crous P."/>
            <person name="Grigoriev I."/>
        </authorList>
    </citation>
    <scope>NUCLEOTIDE SEQUENCE</scope>
    <source>
        <strain evidence="1">CBS 269.34</strain>
    </source>
</reference>
<dbReference type="OrthoDB" id="4179687at2759"/>
<accession>A0A6A6QTD3</accession>
<evidence type="ECO:0008006" key="3">
    <source>
        <dbReference type="Google" id="ProtNLM"/>
    </source>
</evidence>
<dbReference type="Gene3D" id="3.10.180.10">
    <property type="entry name" value="2,3-Dihydroxybiphenyl 1,2-Dioxygenase, domain 1"/>
    <property type="match status" value="1"/>
</dbReference>
<dbReference type="InterPro" id="IPR029068">
    <property type="entry name" value="Glyas_Bleomycin-R_OHBP_Dase"/>
</dbReference>
<evidence type="ECO:0000313" key="1">
    <source>
        <dbReference type="EMBL" id="KAF2494983.1"/>
    </source>
</evidence>
<dbReference type="AlphaFoldDB" id="A0A6A6QTD3"/>
<sequence length="296" mass="32031">MASAGPKSAGGIVPTRLRQVAFVTDDLAKAKRLLTTILGTEIVYEDPRVGAFGVANFLGMELFAVGGDIIEVVAPTTTLRASTTAGRLLKKRGEGGYMIIMQSEDAAARREYITSNGLGKVILNDEHDDVVSVQYHPSGMKGGIIPELDSHRPSKDNPKPLTSPFSPWHACGTDYKAYSAIMKRNTHIQLGGLVCRLAPGDVRHEEAPRQWEDMFGVARSRDLLAFTNARLGFMRGEEGKPEGIVSISIGVTGQDTLQGILDRASKEGLLENGWVNLLGVKWSFYLASFGTAKTKL</sequence>
<name>A0A6A6QTD3_9PEZI</name>
<gene>
    <name evidence="1" type="ORF">BU16DRAFT_462273</name>
</gene>
<organism evidence="1 2">
    <name type="scientific">Lophium mytilinum</name>
    <dbReference type="NCBI Taxonomy" id="390894"/>
    <lineage>
        <taxon>Eukaryota</taxon>
        <taxon>Fungi</taxon>
        <taxon>Dikarya</taxon>
        <taxon>Ascomycota</taxon>
        <taxon>Pezizomycotina</taxon>
        <taxon>Dothideomycetes</taxon>
        <taxon>Pleosporomycetidae</taxon>
        <taxon>Mytilinidiales</taxon>
        <taxon>Mytilinidiaceae</taxon>
        <taxon>Lophium</taxon>
    </lineage>
</organism>
<dbReference type="EMBL" id="MU004190">
    <property type="protein sequence ID" value="KAF2494983.1"/>
    <property type="molecule type" value="Genomic_DNA"/>
</dbReference>
<dbReference type="SUPFAM" id="SSF54593">
    <property type="entry name" value="Glyoxalase/Bleomycin resistance protein/Dihydroxybiphenyl dioxygenase"/>
    <property type="match status" value="1"/>
</dbReference>
<protein>
    <recommendedName>
        <fullName evidence="3">Glyoxalase-like domain-containing protein</fullName>
    </recommendedName>
</protein>
<proteinExistence type="predicted"/>